<feature type="region of interest" description="Disordered" evidence="1">
    <location>
        <begin position="101"/>
        <end position="122"/>
    </location>
</feature>
<sequence>MRHAASAASLFARSAASHHGARCVSRRGRRRAQERRLRGSPGPDGRSSSVARQAACVIYPMTHAGHSLHCIAMRASFPFFRHGRCRARNASVALVDLKNEISGKPRATHASPHSDEAPSFIRHSLRSGSSKGFF</sequence>
<proteinExistence type="predicted"/>
<evidence type="ECO:0000256" key="1">
    <source>
        <dbReference type="SAM" id="MobiDB-lite"/>
    </source>
</evidence>
<feature type="compositionally biased region" description="Basic residues" evidence="1">
    <location>
        <begin position="20"/>
        <end position="33"/>
    </location>
</feature>
<keyword evidence="3" id="KW-1185">Reference proteome</keyword>
<gene>
    <name evidence="2" type="ORF">WS72_06520</name>
</gene>
<organism evidence="2 3">
    <name type="scientific">Burkholderia savannae</name>
    <dbReference type="NCBI Taxonomy" id="1637837"/>
    <lineage>
        <taxon>Bacteria</taxon>
        <taxon>Pseudomonadati</taxon>
        <taxon>Pseudomonadota</taxon>
        <taxon>Betaproteobacteria</taxon>
        <taxon>Burkholderiales</taxon>
        <taxon>Burkholderiaceae</taxon>
        <taxon>Burkholderia</taxon>
        <taxon>pseudomallei group</taxon>
    </lineage>
</organism>
<comment type="caution">
    <text evidence="2">The sequence shown here is derived from an EMBL/GenBank/DDBJ whole genome shotgun (WGS) entry which is preliminary data.</text>
</comment>
<accession>A0ABR5TC69</accession>
<evidence type="ECO:0000313" key="3">
    <source>
        <dbReference type="Proteomes" id="UP000070255"/>
    </source>
</evidence>
<reference evidence="2 3" key="1">
    <citation type="submission" date="2015-11" db="EMBL/GenBank/DDBJ databases">
        <authorList>
            <person name="Sahl J."/>
            <person name="Wagner D."/>
            <person name="Keim P."/>
        </authorList>
    </citation>
    <scope>NUCLEOTIDE SEQUENCE [LARGE SCALE GENOMIC DNA]</scope>
    <source>
        <strain evidence="2 3">BDU18</strain>
    </source>
</reference>
<name>A0ABR5TC69_9BURK</name>
<feature type="region of interest" description="Disordered" evidence="1">
    <location>
        <begin position="20"/>
        <end position="50"/>
    </location>
</feature>
<dbReference type="Proteomes" id="UP000070255">
    <property type="component" value="Unassembled WGS sequence"/>
</dbReference>
<protein>
    <submittedName>
        <fullName evidence="2">Uncharacterized protein</fullName>
    </submittedName>
</protein>
<dbReference type="EMBL" id="LNJQ01000001">
    <property type="protein sequence ID" value="KWZ42560.1"/>
    <property type="molecule type" value="Genomic_DNA"/>
</dbReference>
<evidence type="ECO:0000313" key="2">
    <source>
        <dbReference type="EMBL" id="KWZ42560.1"/>
    </source>
</evidence>
<feature type="compositionally biased region" description="Low complexity" evidence="1">
    <location>
        <begin position="39"/>
        <end position="49"/>
    </location>
</feature>